<dbReference type="GO" id="GO:0000110">
    <property type="term" value="C:nucleotide-excision repair factor 1 complex"/>
    <property type="evidence" value="ECO:0007669"/>
    <property type="project" value="TreeGrafter"/>
</dbReference>
<evidence type="ECO:0000313" key="13">
    <source>
        <dbReference type="WBParaSite" id="scaffold10410_cov278.g14777"/>
    </source>
</evidence>
<dbReference type="PANTHER" id="PTHR12749:SF0">
    <property type="entry name" value="DNA EXCISION REPAIR PROTEIN ERCC-1"/>
    <property type="match status" value="1"/>
</dbReference>
<dbReference type="PROSITE" id="PS50929">
    <property type="entry name" value="ABC_TM1F"/>
    <property type="match status" value="1"/>
</dbReference>
<dbReference type="Gene3D" id="3.40.50.10130">
    <property type="match status" value="1"/>
</dbReference>
<reference evidence="13" key="1">
    <citation type="submission" date="2022-11" db="UniProtKB">
        <authorList>
            <consortium name="WormBaseParasite"/>
        </authorList>
    </citation>
    <scope>IDENTIFICATION</scope>
</reference>
<dbReference type="Proteomes" id="UP000887561">
    <property type="component" value="Unplaced"/>
</dbReference>
<organism evidence="12 13">
    <name type="scientific">Meloidogyne javanica</name>
    <name type="common">Root-knot nematode worm</name>
    <dbReference type="NCBI Taxonomy" id="6303"/>
    <lineage>
        <taxon>Eukaryota</taxon>
        <taxon>Metazoa</taxon>
        <taxon>Ecdysozoa</taxon>
        <taxon>Nematoda</taxon>
        <taxon>Chromadorea</taxon>
        <taxon>Rhabditida</taxon>
        <taxon>Tylenchina</taxon>
        <taxon>Tylenchomorpha</taxon>
        <taxon>Tylenchoidea</taxon>
        <taxon>Meloidogynidae</taxon>
        <taxon>Meloidogyninae</taxon>
        <taxon>Meloidogyne</taxon>
        <taxon>Meloidogyne incognita group</taxon>
    </lineage>
</organism>
<name>A0A915LEQ0_MELJA</name>
<protein>
    <submittedName>
        <fullName evidence="13">ABC transmembrane type-1 domain-containing protein</fullName>
    </submittedName>
</protein>
<keyword evidence="9" id="KW-0539">Nucleus</keyword>
<dbReference type="PANTHER" id="PTHR12749">
    <property type="entry name" value="EXCISION REPAIR CROSS-COMPLEMENTING 1 ERCC1"/>
    <property type="match status" value="1"/>
</dbReference>
<dbReference type="AlphaFoldDB" id="A0A915LEQ0"/>
<evidence type="ECO:0000256" key="7">
    <source>
        <dbReference type="ARBA" id="ARBA00023136"/>
    </source>
</evidence>
<dbReference type="SUPFAM" id="SSF90123">
    <property type="entry name" value="ABC transporter transmembrane region"/>
    <property type="match status" value="1"/>
</dbReference>
<evidence type="ECO:0000259" key="11">
    <source>
        <dbReference type="PROSITE" id="PS50929"/>
    </source>
</evidence>
<dbReference type="InterPro" id="IPR047260">
    <property type="entry name" value="ERCC1-like_central_dom"/>
</dbReference>
<keyword evidence="3 10" id="KW-0812">Transmembrane</keyword>
<keyword evidence="8" id="KW-0234">DNA repair</keyword>
<evidence type="ECO:0000256" key="2">
    <source>
        <dbReference type="ARBA" id="ARBA00008283"/>
    </source>
</evidence>
<dbReference type="GO" id="GO:0140359">
    <property type="term" value="F:ABC-type transporter activity"/>
    <property type="evidence" value="ECO:0007669"/>
    <property type="project" value="InterPro"/>
</dbReference>
<sequence>MEDLASAECSGVDSNRILPIATNESVGSFPSRLKINKKRQEGNPLIKYIRNVVFEWDSEIKSDFECSRNCGIVYLSAKYHKLHPGYIETRLKDLSRYRIKILLLLINVDDPSFLLRDLNLLCYRVQITLVLSYSVEEAAEYVETFKKTENKNFEKALEDINKVAQCRQQQSTRIDHSHQQRYIPPLSVTWTEFWLLIRPYIHWLICAALTACCVAALNIQIPIILGQLVNQIYSFIKQNGVDVNLGELKPIVFKLVSVYVAQAFTTFLCIASLSQMGERMCADLRVRLFSHLLELPMPFFDAQNSGELSDRLNFDVQQFKSSFKECTAQGLRTTAQVFILNI</sequence>
<evidence type="ECO:0000256" key="3">
    <source>
        <dbReference type="ARBA" id="ARBA00022692"/>
    </source>
</evidence>
<dbReference type="InterPro" id="IPR036640">
    <property type="entry name" value="ABC1_TM_sf"/>
</dbReference>
<dbReference type="GO" id="GO:0070522">
    <property type="term" value="C:ERCC4-ERCC1 complex"/>
    <property type="evidence" value="ECO:0007669"/>
    <property type="project" value="TreeGrafter"/>
</dbReference>
<dbReference type="SUPFAM" id="SSF52980">
    <property type="entry name" value="Restriction endonuclease-like"/>
    <property type="match status" value="1"/>
</dbReference>
<dbReference type="GO" id="GO:0003697">
    <property type="term" value="F:single-stranded DNA binding"/>
    <property type="evidence" value="ECO:0007669"/>
    <property type="project" value="TreeGrafter"/>
</dbReference>
<feature type="transmembrane region" description="Helical" evidence="10">
    <location>
        <begin position="251"/>
        <end position="270"/>
    </location>
</feature>
<dbReference type="GO" id="GO:0003684">
    <property type="term" value="F:damaged DNA binding"/>
    <property type="evidence" value="ECO:0007669"/>
    <property type="project" value="InterPro"/>
</dbReference>
<evidence type="ECO:0000256" key="8">
    <source>
        <dbReference type="ARBA" id="ARBA00023204"/>
    </source>
</evidence>
<dbReference type="NCBIfam" id="TIGR00597">
    <property type="entry name" value="rad10"/>
    <property type="match status" value="1"/>
</dbReference>
<dbReference type="WBParaSite" id="scaffold10410_cov278.g14777">
    <property type="protein sequence ID" value="scaffold10410_cov278.g14777"/>
    <property type="gene ID" value="scaffold10410_cov278.g14777"/>
</dbReference>
<comment type="subcellular location">
    <subcellularLocation>
        <location evidence="1">Nucleus</location>
    </subcellularLocation>
</comment>
<evidence type="ECO:0000256" key="5">
    <source>
        <dbReference type="ARBA" id="ARBA00022989"/>
    </source>
</evidence>
<accession>A0A915LEQ0</accession>
<dbReference type="GO" id="GO:0006312">
    <property type="term" value="P:mitotic recombination"/>
    <property type="evidence" value="ECO:0007669"/>
    <property type="project" value="TreeGrafter"/>
</dbReference>
<evidence type="ECO:0000313" key="12">
    <source>
        <dbReference type="Proteomes" id="UP000887561"/>
    </source>
</evidence>
<keyword evidence="12" id="KW-1185">Reference proteome</keyword>
<dbReference type="Pfam" id="PF00664">
    <property type="entry name" value="ABC_membrane"/>
    <property type="match status" value="1"/>
</dbReference>
<comment type="similarity">
    <text evidence="2">Belongs to the ERCC1/RAD10/SWI10 family.</text>
</comment>
<evidence type="ECO:0000256" key="10">
    <source>
        <dbReference type="SAM" id="Phobius"/>
    </source>
</evidence>
<dbReference type="GO" id="GO:0006302">
    <property type="term" value="P:double-strand break repair"/>
    <property type="evidence" value="ECO:0007669"/>
    <property type="project" value="UniProtKB-ARBA"/>
</dbReference>
<dbReference type="CDD" id="cd22325">
    <property type="entry name" value="ERCC1_C-like"/>
    <property type="match status" value="1"/>
</dbReference>
<dbReference type="GO" id="GO:0005524">
    <property type="term" value="F:ATP binding"/>
    <property type="evidence" value="ECO:0007669"/>
    <property type="project" value="InterPro"/>
</dbReference>
<proteinExistence type="inferred from homology"/>
<evidence type="ECO:0000256" key="6">
    <source>
        <dbReference type="ARBA" id="ARBA00023125"/>
    </source>
</evidence>
<keyword evidence="5 10" id="KW-1133">Transmembrane helix</keyword>
<evidence type="ECO:0000256" key="1">
    <source>
        <dbReference type="ARBA" id="ARBA00004123"/>
    </source>
</evidence>
<keyword evidence="4" id="KW-0227">DNA damage</keyword>
<keyword evidence="7 10" id="KW-0472">Membrane</keyword>
<keyword evidence="6" id="KW-0238">DNA-binding</keyword>
<dbReference type="GO" id="GO:0070914">
    <property type="term" value="P:UV-damage excision repair"/>
    <property type="evidence" value="ECO:0007669"/>
    <property type="project" value="TreeGrafter"/>
</dbReference>
<dbReference type="InterPro" id="IPR011335">
    <property type="entry name" value="Restrct_endonuc-II-like"/>
</dbReference>
<feature type="domain" description="ABC transmembrane type-1" evidence="11">
    <location>
        <begin position="207"/>
        <end position="342"/>
    </location>
</feature>
<dbReference type="InterPro" id="IPR011527">
    <property type="entry name" value="ABC1_TM_dom"/>
</dbReference>
<dbReference type="GO" id="GO:0016020">
    <property type="term" value="C:membrane"/>
    <property type="evidence" value="ECO:0007669"/>
    <property type="project" value="InterPro"/>
</dbReference>
<feature type="transmembrane region" description="Helical" evidence="10">
    <location>
        <begin position="200"/>
        <end position="225"/>
    </location>
</feature>
<evidence type="ECO:0000256" key="9">
    <source>
        <dbReference type="ARBA" id="ARBA00023242"/>
    </source>
</evidence>
<evidence type="ECO:0000256" key="4">
    <source>
        <dbReference type="ARBA" id="ARBA00022763"/>
    </source>
</evidence>
<dbReference type="Pfam" id="PF03834">
    <property type="entry name" value="Rad10"/>
    <property type="match status" value="1"/>
</dbReference>
<dbReference type="InterPro" id="IPR004579">
    <property type="entry name" value="ERCC1/RAD10/SWI10"/>
</dbReference>
<dbReference type="Gene3D" id="1.20.1560.10">
    <property type="entry name" value="ABC transporter type 1, transmembrane domain"/>
    <property type="match status" value="1"/>
</dbReference>